<accession>A0ABR0SK55</accession>
<evidence type="ECO:0000256" key="1">
    <source>
        <dbReference type="SAM" id="MobiDB-lite"/>
    </source>
</evidence>
<comment type="caution">
    <text evidence="2">The sequence shown here is derived from an EMBL/GenBank/DDBJ whole genome shotgun (WGS) entry which is preliminary data.</text>
</comment>
<dbReference type="InterPro" id="IPR053181">
    <property type="entry name" value="EcdB-like_regulator"/>
</dbReference>
<evidence type="ECO:0000313" key="2">
    <source>
        <dbReference type="EMBL" id="KAK5992145.1"/>
    </source>
</evidence>
<evidence type="ECO:0000313" key="3">
    <source>
        <dbReference type="Proteomes" id="UP001338125"/>
    </source>
</evidence>
<feature type="region of interest" description="Disordered" evidence="1">
    <location>
        <begin position="203"/>
        <end position="224"/>
    </location>
</feature>
<keyword evidence="3" id="KW-1185">Reference proteome</keyword>
<gene>
    <name evidence="2" type="ORF">PT974_05545</name>
</gene>
<feature type="compositionally biased region" description="Polar residues" evidence="1">
    <location>
        <begin position="251"/>
        <end position="266"/>
    </location>
</feature>
<organism evidence="2 3">
    <name type="scientific">Cladobotryum mycophilum</name>
    <dbReference type="NCBI Taxonomy" id="491253"/>
    <lineage>
        <taxon>Eukaryota</taxon>
        <taxon>Fungi</taxon>
        <taxon>Dikarya</taxon>
        <taxon>Ascomycota</taxon>
        <taxon>Pezizomycotina</taxon>
        <taxon>Sordariomycetes</taxon>
        <taxon>Hypocreomycetidae</taxon>
        <taxon>Hypocreales</taxon>
        <taxon>Hypocreaceae</taxon>
        <taxon>Cladobotryum</taxon>
    </lineage>
</organism>
<feature type="region of interest" description="Disordered" evidence="1">
    <location>
        <begin position="246"/>
        <end position="266"/>
    </location>
</feature>
<dbReference type="PANTHER" id="PTHR47785:SF4">
    <property type="entry name" value="ZN(II)2CYS6 TRANSCRIPTION FACTOR (EUROFUNG)"/>
    <property type="match status" value="1"/>
</dbReference>
<dbReference type="Proteomes" id="UP001338125">
    <property type="component" value="Unassembled WGS sequence"/>
</dbReference>
<reference evidence="2 3" key="1">
    <citation type="submission" date="2024-01" db="EMBL/GenBank/DDBJ databases">
        <title>Complete genome of Cladobotryum mycophilum ATHUM6906.</title>
        <authorList>
            <person name="Christinaki A.C."/>
            <person name="Myridakis A.I."/>
            <person name="Kouvelis V.N."/>
        </authorList>
    </citation>
    <scope>NUCLEOTIDE SEQUENCE [LARGE SCALE GENOMIC DNA]</scope>
    <source>
        <strain evidence="2 3">ATHUM6906</strain>
    </source>
</reference>
<protein>
    <submittedName>
        <fullName evidence="2">Uncharacterized protein</fullName>
    </submittedName>
</protein>
<dbReference type="PANTHER" id="PTHR47785">
    <property type="entry name" value="ZN(II)2CYS6 TRANSCRIPTION FACTOR (EUROFUNG)-RELATED-RELATED"/>
    <property type="match status" value="1"/>
</dbReference>
<name>A0ABR0SK55_9HYPO</name>
<feature type="compositionally biased region" description="Low complexity" evidence="1">
    <location>
        <begin position="203"/>
        <end position="212"/>
    </location>
</feature>
<dbReference type="EMBL" id="JAVFKD010000012">
    <property type="protein sequence ID" value="KAK5992145.1"/>
    <property type="molecule type" value="Genomic_DNA"/>
</dbReference>
<feature type="compositionally biased region" description="Polar residues" evidence="1">
    <location>
        <begin position="213"/>
        <end position="224"/>
    </location>
</feature>
<sequence>MKTLLVLTAPPAISLLSQLNQSWWTWLELGTECVKSSQGHLLLLGIRPYHSSQHKVKLSSVAMPPFATDRDHLSDINLRRQREFRYGSPEFRGNPNFTDCNIASYVEGFKTDILGMHPIIHPEIIDEWVRCFLDSNFVISQSQIAYEMVGSKRKRLLVSEGHSTTQTSMRSGARSLSTRCAVVLMIFALGKVCFLYNMPSSASPSSKAGPSGNQESHTRVLSTPTSQGFYTGSPSYSNPPAPQILREQGRRASTQCSDGSTYSSYGPENHEITPGMEYFALATEILDNDAGRHADMDILYANLFVGCIMISLRIQWRVLRSSRKSMDSLRTIEKGTGFIQHISHNQITLAFWACLQLEGDLLTEFPMTESGILQFGNDMPDPNMSLLRGFNQQTLDSYLAHLYLWKHLNSIDRVLDTLDDADTAGSEKAKNVKLVADAIIDMCWVPHGFMFTKDDMPARDTLSARLRYRFWGVLVVIYRHFIKQVLEVEAPSQLDDETIDLAKKGIKSLIESIRAFDRLDEAQPIVGNVFGVAHA</sequence>
<proteinExistence type="predicted"/>